<name>A0AAP0F8B2_9MAGN</name>
<keyword evidence="3" id="KW-1185">Reference proteome</keyword>
<evidence type="ECO:0000313" key="2">
    <source>
        <dbReference type="EMBL" id="KAK9107110.1"/>
    </source>
</evidence>
<feature type="compositionally biased region" description="Acidic residues" evidence="1">
    <location>
        <begin position="128"/>
        <end position="138"/>
    </location>
</feature>
<protein>
    <recommendedName>
        <fullName evidence="4">Endonuclease/exonuclease/phosphatase domain-containing protein</fullName>
    </recommendedName>
</protein>
<dbReference type="Proteomes" id="UP001420932">
    <property type="component" value="Unassembled WGS sequence"/>
</dbReference>
<dbReference type="SUPFAM" id="SSF56219">
    <property type="entry name" value="DNase I-like"/>
    <property type="match status" value="1"/>
</dbReference>
<evidence type="ECO:0008006" key="4">
    <source>
        <dbReference type="Google" id="ProtNLM"/>
    </source>
</evidence>
<dbReference type="AlphaFoldDB" id="A0AAP0F8B2"/>
<dbReference type="EMBL" id="JBBNAF010000010">
    <property type="protein sequence ID" value="KAK9107110.1"/>
    <property type="molecule type" value="Genomic_DNA"/>
</dbReference>
<accession>A0AAP0F8B2</accession>
<feature type="region of interest" description="Disordered" evidence="1">
    <location>
        <begin position="128"/>
        <end position="148"/>
    </location>
</feature>
<gene>
    <name evidence="2" type="ORF">Syun_023121</name>
</gene>
<evidence type="ECO:0000256" key="1">
    <source>
        <dbReference type="SAM" id="MobiDB-lite"/>
    </source>
</evidence>
<evidence type="ECO:0000313" key="3">
    <source>
        <dbReference type="Proteomes" id="UP001420932"/>
    </source>
</evidence>
<dbReference type="InterPro" id="IPR036691">
    <property type="entry name" value="Endo/exonu/phosph_ase_sf"/>
</dbReference>
<comment type="caution">
    <text evidence="2">The sequence shown here is derived from an EMBL/GenBank/DDBJ whole genome shotgun (WGS) entry which is preliminary data.</text>
</comment>
<sequence>MVIFIFRLFMGAQWCRFGDNYGMYLALASSFNSPWILVGDFNALLWPEDKVGGTRPAAVCKRFRSFIERTGLSRASCFSLNSLGLEGSVTNFWTADLKKSSLEIRSGYKLLDQEEEQLDLEEEQLDLEEEELDLEESSPDLRKIESDC</sequence>
<feature type="compositionally biased region" description="Basic and acidic residues" evidence="1">
    <location>
        <begin position="139"/>
        <end position="148"/>
    </location>
</feature>
<proteinExistence type="predicted"/>
<organism evidence="2 3">
    <name type="scientific">Stephania yunnanensis</name>
    <dbReference type="NCBI Taxonomy" id="152371"/>
    <lineage>
        <taxon>Eukaryota</taxon>
        <taxon>Viridiplantae</taxon>
        <taxon>Streptophyta</taxon>
        <taxon>Embryophyta</taxon>
        <taxon>Tracheophyta</taxon>
        <taxon>Spermatophyta</taxon>
        <taxon>Magnoliopsida</taxon>
        <taxon>Ranunculales</taxon>
        <taxon>Menispermaceae</taxon>
        <taxon>Menispermoideae</taxon>
        <taxon>Cissampelideae</taxon>
        <taxon>Stephania</taxon>
    </lineage>
</organism>
<reference evidence="2 3" key="1">
    <citation type="submission" date="2024-01" db="EMBL/GenBank/DDBJ databases">
        <title>Genome assemblies of Stephania.</title>
        <authorList>
            <person name="Yang L."/>
        </authorList>
    </citation>
    <scope>NUCLEOTIDE SEQUENCE [LARGE SCALE GENOMIC DNA]</scope>
    <source>
        <strain evidence="2">YNDBR</strain>
        <tissue evidence="2">Leaf</tissue>
    </source>
</reference>